<dbReference type="InterPro" id="IPR046373">
    <property type="entry name" value="Acyl-CoA_Oxase/DH_mid-dom_sf"/>
</dbReference>
<organism evidence="10 11">
    <name type="scientific">Kineosphaera limosa NBRC 100340</name>
    <dbReference type="NCBI Taxonomy" id="1184609"/>
    <lineage>
        <taxon>Bacteria</taxon>
        <taxon>Bacillati</taxon>
        <taxon>Actinomycetota</taxon>
        <taxon>Actinomycetes</taxon>
        <taxon>Micrococcales</taxon>
        <taxon>Dermatophilaceae</taxon>
        <taxon>Kineosphaera</taxon>
    </lineage>
</organism>
<dbReference type="PANTHER" id="PTHR43884:SF12">
    <property type="entry name" value="ISOVALERYL-COA DEHYDROGENASE, MITOCHONDRIAL-RELATED"/>
    <property type="match status" value="1"/>
</dbReference>
<dbReference type="PIRSF" id="PIRSF016578">
    <property type="entry name" value="HsaA"/>
    <property type="match status" value="1"/>
</dbReference>
<dbReference type="Pfam" id="PF02771">
    <property type="entry name" value="Acyl-CoA_dh_N"/>
    <property type="match status" value="1"/>
</dbReference>
<evidence type="ECO:0000256" key="2">
    <source>
        <dbReference type="ARBA" id="ARBA00009347"/>
    </source>
</evidence>
<feature type="domain" description="Acyl-CoA oxidase/dehydrogenase middle" evidence="8">
    <location>
        <begin position="121"/>
        <end position="219"/>
    </location>
</feature>
<proteinExistence type="inferred from homology"/>
<evidence type="ECO:0000259" key="8">
    <source>
        <dbReference type="Pfam" id="PF02770"/>
    </source>
</evidence>
<evidence type="ECO:0000313" key="10">
    <source>
        <dbReference type="EMBL" id="GAB98231.1"/>
    </source>
</evidence>
<comment type="caution">
    <text evidence="10">The sequence shown here is derived from an EMBL/GenBank/DDBJ whole genome shotgun (WGS) entry which is preliminary data.</text>
</comment>
<dbReference type="Gene3D" id="1.20.140.10">
    <property type="entry name" value="Butyryl-CoA Dehydrogenase, subunit A, domain 3"/>
    <property type="match status" value="1"/>
</dbReference>
<dbReference type="SUPFAM" id="SSF56645">
    <property type="entry name" value="Acyl-CoA dehydrogenase NM domain-like"/>
    <property type="match status" value="1"/>
</dbReference>
<keyword evidence="11" id="KW-1185">Reference proteome</keyword>
<dbReference type="GO" id="GO:0003995">
    <property type="term" value="F:acyl-CoA dehydrogenase activity"/>
    <property type="evidence" value="ECO:0007669"/>
    <property type="project" value="InterPro"/>
</dbReference>
<evidence type="ECO:0000256" key="3">
    <source>
        <dbReference type="ARBA" id="ARBA00022630"/>
    </source>
</evidence>
<dbReference type="InterPro" id="IPR006091">
    <property type="entry name" value="Acyl-CoA_Oxase/DH_mid-dom"/>
</dbReference>
<keyword evidence="5 6" id="KW-0560">Oxidoreductase</keyword>
<sequence length="389" mass="42459">MYELSDDEAEIVALVREFVDREVKPVARELEHANTYPRDLIEAMKQMGVFGLAIPQPWGEAAVSTPCYAAITEELSRGWMSLAGAMGGHTVVAKLLLTYGTRAQQDRWLPRLATGEVRATMALTEPGGGSDLQALRTTARRENTDDGEQYVVSGTKTWISNARHAGLVALLCRTDPGAQPAHRGISILLIEPGPGFTVSRDLPKLGYKGVESCELSFQDYRTPVASLLGESEGEGFAQMMRGLEIGRIQVAARALGVGQAALEDSLRYAQERESFGKPIWQHQSIGNYLADMATQLTAARQLVAYAARCYEAGRADLEAGMAKLFASETAMKIALDAVRIHGGYGYSTEFDVERYFRDAPLMIVGEGTNEIQRTVIARQLIARDRGARG</sequence>
<evidence type="ECO:0000259" key="9">
    <source>
        <dbReference type="Pfam" id="PF02771"/>
    </source>
</evidence>
<reference evidence="10 11" key="1">
    <citation type="submission" date="2012-08" db="EMBL/GenBank/DDBJ databases">
        <title>Whole genome shotgun sequence of Kineosphaera limosa NBRC 100340.</title>
        <authorList>
            <person name="Yoshida I."/>
            <person name="Isaki S."/>
            <person name="Hosoyama A."/>
            <person name="Tsuchikane K."/>
            <person name="Katsumata H."/>
            <person name="Ando Y."/>
            <person name="Ohji S."/>
            <person name="Hamada M."/>
            <person name="Tamura T."/>
            <person name="Yamazoe A."/>
            <person name="Yamazaki S."/>
            <person name="Fujita N."/>
        </authorList>
    </citation>
    <scope>NUCLEOTIDE SEQUENCE [LARGE SCALE GENOMIC DNA]</scope>
    <source>
        <strain evidence="10 11">NBRC 100340</strain>
    </source>
</reference>
<dbReference type="InterPro" id="IPR037069">
    <property type="entry name" value="AcylCoA_DH/ox_N_sf"/>
</dbReference>
<dbReference type="AlphaFoldDB" id="K6WWM1"/>
<dbReference type="InterPro" id="IPR006089">
    <property type="entry name" value="Acyl-CoA_DH_CS"/>
</dbReference>
<dbReference type="STRING" id="1184609.KILIM_114_00060"/>
<dbReference type="GO" id="GO:0050660">
    <property type="term" value="F:flavin adenine dinucleotide binding"/>
    <property type="evidence" value="ECO:0007669"/>
    <property type="project" value="InterPro"/>
</dbReference>
<feature type="domain" description="Acyl-CoA dehydrogenase/oxidase C-terminal" evidence="7">
    <location>
        <begin position="233"/>
        <end position="380"/>
    </location>
</feature>
<protein>
    <submittedName>
        <fullName evidence="10">Acyl-CoA dehydrogenase</fullName>
    </submittedName>
</protein>
<comment type="similarity">
    <text evidence="2 6">Belongs to the acyl-CoA dehydrogenase family.</text>
</comment>
<evidence type="ECO:0000256" key="4">
    <source>
        <dbReference type="ARBA" id="ARBA00022827"/>
    </source>
</evidence>
<feature type="domain" description="Acyl-CoA dehydrogenase/oxidase N-terminal" evidence="9">
    <location>
        <begin position="5"/>
        <end position="116"/>
    </location>
</feature>
<evidence type="ECO:0000256" key="6">
    <source>
        <dbReference type="RuleBase" id="RU362125"/>
    </source>
</evidence>
<accession>K6WWM1</accession>
<dbReference type="InterPro" id="IPR009100">
    <property type="entry name" value="AcylCoA_DH/oxidase_NM_dom_sf"/>
</dbReference>
<dbReference type="PANTHER" id="PTHR43884">
    <property type="entry name" value="ACYL-COA DEHYDROGENASE"/>
    <property type="match status" value="1"/>
</dbReference>
<dbReference type="SUPFAM" id="SSF47203">
    <property type="entry name" value="Acyl-CoA dehydrogenase C-terminal domain-like"/>
    <property type="match status" value="1"/>
</dbReference>
<gene>
    <name evidence="10" type="primary">fadE</name>
    <name evidence="10" type="ORF">KILIM_114_00060</name>
</gene>
<dbReference type="InterPro" id="IPR009075">
    <property type="entry name" value="AcylCo_DH/oxidase_C"/>
</dbReference>
<comment type="cofactor">
    <cofactor evidence="1 6">
        <name>FAD</name>
        <dbReference type="ChEBI" id="CHEBI:57692"/>
    </cofactor>
</comment>
<dbReference type="OrthoDB" id="9770681at2"/>
<dbReference type="Gene3D" id="1.10.540.10">
    <property type="entry name" value="Acyl-CoA dehydrogenase/oxidase, N-terminal domain"/>
    <property type="match status" value="1"/>
</dbReference>
<dbReference type="InterPro" id="IPR036250">
    <property type="entry name" value="AcylCo_DH-like_C"/>
</dbReference>
<dbReference type="Gene3D" id="2.40.110.10">
    <property type="entry name" value="Butyryl-CoA Dehydrogenase, subunit A, domain 2"/>
    <property type="match status" value="1"/>
</dbReference>
<keyword evidence="3 6" id="KW-0285">Flavoprotein</keyword>
<dbReference type="Proteomes" id="UP000008366">
    <property type="component" value="Unassembled WGS sequence"/>
</dbReference>
<dbReference type="Pfam" id="PF02770">
    <property type="entry name" value="Acyl-CoA_dh_M"/>
    <property type="match status" value="1"/>
</dbReference>
<evidence type="ECO:0000313" key="11">
    <source>
        <dbReference type="Proteomes" id="UP000008366"/>
    </source>
</evidence>
<dbReference type="InterPro" id="IPR013786">
    <property type="entry name" value="AcylCoA_DH/ox_N"/>
</dbReference>
<keyword evidence="4 6" id="KW-0274">FAD</keyword>
<evidence type="ECO:0000259" key="7">
    <source>
        <dbReference type="Pfam" id="PF00441"/>
    </source>
</evidence>
<name>K6WWM1_9MICO</name>
<dbReference type="FunFam" id="1.20.140.10:FF:000001">
    <property type="entry name" value="Acyl-CoA dehydrogenase"/>
    <property type="match status" value="1"/>
</dbReference>
<dbReference type="Pfam" id="PF00441">
    <property type="entry name" value="Acyl-CoA_dh_1"/>
    <property type="match status" value="1"/>
</dbReference>
<dbReference type="RefSeq" id="WP_006594763.1">
    <property type="nucleotide sequence ID" value="NZ_BAHD01000114.1"/>
</dbReference>
<evidence type="ECO:0000256" key="1">
    <source>
        <dbReference type="ARBA" id="ARBA00001974"/>
    </source>
</evidence>
<evidence type="ECO:0000256" key="5">
    <source>
        <dbReference type="ARBA" id="ARBA00023002"/>
    </source>
</evidence>
<dbReference type="PROSITE" id="PS00072">
    <property type="entry name" value="ACYL_COA_DH_1"/>
    <property type="match status" value="1"/>
</dbReference>
<dbReference type="EMBL" id="BAHD01000114">
    <property type="protein sequence ID" value="GAB98231.1"/>
    <property type="molecule type" value="Genomic_DNA"/>
</dbReference>
<dbReference type="eggNOG" id="COG1960">
    <property type="taxonomic scope" value="Bacteria"/>
</dbReference>